<keyword evidence="9" id="KW-1133">Transmembrane helix</keyword>
<keyword evidence="4 7" id="KW-0862">Zinc</keyword>
<accession>A0A222MXC0</accession>
<dbReference type="GO" id="GO:0004222">
    <property type="term" value="F:metalloendopeptidase activity"/>
    <property type="evidence" value="ECO:0007669"/>
    <property type="project" value="InterPro"/>
</dbReference>
<evidence type="ECO:0000256" key="8">
    <source>
        <dbReference type="RuleBase" id="RU003983"/>
    </source>
</evidence>
<sequence>MSLIVILGLYTFALLFISFCEISFLKKEKNTQAVILSEKDYKEAIEISIENKKFSIFSNLYSFFINIAWISFGFAFLKQYFIKDNSILENTLFLLAFFVIGAFLSLPLSIYSSFFKDKKQGFSNITVKTFVLDFIKQLVLLLIIGFALLYALLYCYEFLGEYWWFYAFLIAFFVALLANVIYPIIIVPMFNKMQKIEDESLLAEISALMQKCGFSSNGIYSIDASKRDKRLNAYFGGLFKSKRVVLFDTLLKALNTKELLAVLGHELGHFVHKDILKLLALSALIYFSIFFIFAHLPLAFYEQSSLLDVNAGVFALIFILGELVVFILSPFLNALSRFNEFKADMHGAKLTSKDDMKNALICLAKENKAFVKNSKIYTFFHLSHPSISDRIKALDES</sequence>
<keyword evidence="2 7" id="KW-0479">Metal-binding</keyword>
<feature type="binding site" evidence="7">
    <location>
        <position position="340"/>
    </location>
    <ligand>
        <name>Zn(2+)</name>
        <dbReference type="ChEBI" id="CHEBI:29105"/>
        <note>catalytic</note>
    </ligand>
</feature>
<proteinExistence type="inferred from homology"/>
<protein>
    <submittedName>
        <fullName evidence="12">Peptidase, M48 family</fullName>
    </submittedName>
</protein>
<feature type="domain" description="CAAX prenyl protease 1 N-terminal" evidence="11">
    <location>
        <begin position="35"/>
        <end position="192"/>
    </location>
</feature>
<evidence type="ECO:0000256" key="5">
    <source>
        <dbReference type="ARBA" id="ARBA00023049"/>
    </source>
</evidence>
<feature type="transmembrane region" description="Helical" evidence="9">
    <location>
        <begin position="6"/>
        <end position="25"/>
    </location>
</feature>
<dbReference type="AlphaFoldDB" id="A0A222MXC0"/>
<dbReference type="KEGG" id="cavi:CAV_0806"/>
<dbReference type="EMBL" id="CP022347">
    <property type="protein sequence ID" value="ASQ30471.1"/>
    <property type="molecule type" value="Genomic_DNA"/>
</dbReference>
<feature type="transmembrane region" description="Helical" evidence="9">
    <location>
        <begin position="313"/>
        <end position="335"/>
    </location>
</feature>
<keyword evidence="13" id="KW-1185">Reference proteome</keyword>
<evidence type="ECO:0000259" key="11">
    <source>
        <dbReference type="Pfam" id="PF16491"/>
    </source>
</evidence>
<dbReference type="CDD" id="cd07343">
    <property type="entry name" value="M48A_Zmpste24p_like"/>
    <property type="match status" value="1"/>
</dbReference>
<evidence type="ECO:0000313" key="13">
    <source>
        <dbReference type="Proteomes" id="UP000201169"/>
    </source>
</evidence>
<feature type="domain" description="Peptidase M48" evidence="10">
    <location>
        <begin position="197"/>
        <end position="396"/>
    </location>
</feature>
<keyword evidence="3 8" id="KW-0378">Hydrolase</keyword>
<evidence type="ECO:0000256" key="6">
    <source>
        <dbReference type="PIRSR" id="PIRSR627057-1"/>
    </source>
</evidence>
<feature type="active site" evidence="6">
    <location>
        <position position="266"/>
    </location>
</feature>
<dbReference type="RefSeq" id="WP_094325229.1">
    <property type="nucleotide sequence ID" value="NZ_CP022347.1"/>
</dbReference>
<evidence type="ECO:0000256" key="7">
    <source>
        <dbReference type="PIRSR" id="PIRSR627057-2"/>
    </source>
</evidence>
<evidence type="ECO:0000256" key="4">
    <source>
        <dbReference type="ARBA" id="ARBA00022833"/>
    </source>
</evidence>
<organism evidence="12 13">
    <name type="scientific">Campylobacter avium LMG 24591</name>
    <dbReference type="NCBI Taxonomy" id="522484"/>
    <lineage>
        <taxon>Bacteria</taxon>
        <taxon>Pseudomonadati</taxon>
        <taxon>Campylobacterota</taxon>
        <taxon>Epsilonproteobacteria</taxon>
        <taxon>Campylobacterales</taxon>
        <taxon>Campylobacteraceae</taxon>
        <taxon>Campylobacter</taxon>
    </lineage>
</organism>
<keyword evidence="9" id="KW-0812">Transmembrane</keyword>
<name>A0A222MXC0_9BACT</name>
<dbReference type="Gene3D" id="3.30.2010.10">
    <property type="entry name" value="Metalloproteases ('zincins'), catalytic domain"/>
    <property type="match status" value="1"/>
</dbReference>
<keyword evidence="9" id="KW-0472">Membrane</keyword>
<dbReference type="InterPro" id="IPR032456">
    <property type="entry name" value="Peptidase_M48_N"/>
</dbReference>
<dbReference type="InterPro" id="IPR001915">
    <property type="entry name" value="Peptidase_M48"/>
</dbReference>
<keyword evidence="1 8" id="KW-0645">Protease</keyword>
<gene>
    <name evidence="12" type="ORF">CAV_0806</name>
</gene>
<feature type="transmembrane region" description="Helical" evidence="9">
    <location>
        <begin position="134"/>
        <end position="156"/>
    </location>
</feature>
<dbReference type="Pfam" id="PF16491">
    <property type="entry name" value="Peptidase_M48_N"/>
    <property type="match status" value="1"/>
</dbReference>
<dbReference type="Pfam" id="PF01435">
    <property type="entry name" value="Peptidase_M48"/>
    <property type="match status" value="1"/>
</dbReference>
<reference evidence="12 13" key="1">
    <citation type="submission" date="2017-07" db="EMBL/GenBank/DDBJ databases">
        <title>Analysis of two Campylobacter avium genomes and identification of a novel hippuricase gene.</title>
        <authorList>
            <person name="Miller W.G."/>
            <person name="Chapman M.H."/>
            <person name="Yee E."/>
            <person name="Revez J."/>
            <person name="Bono J.L."/>
            <person name="Rossi M."/>
        </authorList>
    </citation>
    <scope>NUCLEOTIDE SEQUENCE [LARGE SCALE GENOMIC DNA]</scope>
    <source>
        <strain evidence="12 13">LMG 24591</strain>
    </source>
</reference>
<feature type="active site" description="Proton donor" evidence="6">
    <location>
        <position position="344"/>
    </location>
</feature>
<feature type="transmembrane region" description="Helical" evidence="9">
    <location>
        <begin position="162"/>
        <end position="185"/>
    </location>
</feature>
<feature type="binding site" evidence="7">
    <location>
        <position position="265"/>
    </location>
    <ligand>
        <name>Zn(2+)</name>
        <dbReference type="ChEBI" id="CHEBI:29105"/>
        <note>catalytic</note>
    </ligand>
</feature>
<dbReference type="GO" id="GO:0071586">
    <property type="term" value="P:CAAX-box protein processing"/>
    <property type="evidence" value="ECO:0007669"/>
    <property type="project" value="InterPro"/>
</dbReference>
<evidence type="ECO:0000259" key="10">
    <source>
        <dbReference type="Pfam" id="PF01435"/>
    </source>
</evidence>
<evidence type="ECO:0000313" key="12">
    <source>
        <dbReference type="EMBL" id="ASQ30471.1"/>
    </source>
</evidence>
<evidence type="ECO:0000256" key="9">
    <source>
        <dbReference type="SAM" id="Phobius"/>
    </source>
</evidence>
<keyword evidence="5 8" id="KW-0482">Metalloprotease</keyword>
<dbReference type="PANTHER" id="PTHR10120">
    <property type="entry name" value="CAAX PRENYL PROTEASE 1"/>
    <property type="match status" value="1"/>
</dbReference>
<feature type="transmembrane region" description="Helical" evidence="9">
    <location>
        <begin position="278"/>
        <end position="301"/>
    </location>
</feature>
<feature type="binding site" evidence="7">
    <location>
        <position position="269"/>
    </location>
    <ligand>
        <name>Zn(2+)</name>
        <dbReference type="ChEBI" id="CHEBI:29105"/>
        <note>catalytic</note>
    </ligand>
</feature>
<dbReference type="InterPro" id="IPR027057">
    <property type="entry name" value="CAXX_Prtase_1"/>
</dbReference>
<dbReference type="GO" id="GO:0046872">
    <property type="term" value="F:metal ion binding"/>
    <property type="evidence" value="ECO:0007669"/>
    <property type="project" value="UniProtKB-KW"/>
</dbReference>
<evidence type="ECO:0000256" key="3">
    <source>
        <dbReference type="ARBA" id="ARBA00022801"/>
    </source>
</evidence>
<dbReference type="OrthoDB" id="9781930at2"/>
<dbReference type="Proteomes" id="UP000201169">
    <property type="component" value="Chromosome"/>
</dbReference>
<comment type="similarity">
    <text evidence="8">Belongs to the peptidase M48 family.</text>
</comment>
<feature type="transmembrane region" description="Helical" evidence="9">
    <location>
        <begin position="60"/>
        <end position="81"/>
    </location>
</feature>
<feature type="transmembrane region" description="Helical" evidence="9">
    <location>
        <begin position="93"/>
        <end position="114"/>
    </location>
</feature>
<evidence type="ECO:0000256" key="2">
    <source>
        <dbReference type="ARBA" id="ARBA00022723"/>
    </source>
</evidence>
<comment type="cofactor">
    <cofactor evidence="7 8">
        <name>Zn(2+)</name>
        <dbReference type="ChEBI" id="CHEBI:29105"/>
    </cofactor>
    <text evidence="7 8">Binds 1 zinc ion per subunit.</text>
</comment>
<evidence type="ECO:0000256" key="1">
    <source>
        <dbReference type="ARBA" id="ARBA00022670"/>
    </source>
</evidence>